<reference evidence="1" key="1">
    <citation type="submission" date="2019-11" db="EMBL/GenBank/DDBJ databases">
        <authorList>
            <person name="Liu Y."/>
            <person name="Hou J."/>
            <person name="Li T.-Q."/>
            <person name="Guan C.-H."/>
            <person name="Wu X."/>
            <person name="Wu H.-Z."/>
            <person name="Ling F."/>
            <person name="Zhang R."/>
            <person name="Shi X.-G."/>
            <person name="Ren J.-P."/>
            <person name="Chen E.-F."/>
            <person name="Sun J.-M."/>
        </authorList>
    </citation>
    <scope>NUCLEOTIDE SEQUENCE</scope>
    <source>
        <strain evidence="1">Adult_tree_wgs_1</strain>
        <tissue evidence="1">Leaves</tissue>
    </source>
</reference>
<sequence length="110" mass="11942">MVFNHSAGNTVCSAASNFISKPNAENSPGLMDANRMAVLKSAMKGHFSFVPLIQSVSPRQLWEHVCGFAANAGTTSNDHCNYSDHTLVQVVIRSCTTISCTNLILFHAWN</sequence>
<dbReference type="EMBL" id="WJXA01000010">
    <property type="protein sequence ID" value="KAF7129182.1"/>
    <property type="molecule type" value="Genomic_DNA"/>
</dbReference>
<name>A0A834LC37_RHOSS</name>
<dbReference type="AlphaFoldDB" id="A0A834LC37"/>
<evidence type="ECO:0000313" key="2">
    <source>
        <dbReference type="Proteomes" id="UP000626092"/>
    </source>
</evidence>
<comment type="caution">
    <text evidence="1">The sequence shown here is derived from an EMBL/GenBank/DDBJ whole genome shotgun (WGS) entry which is preliminary data.</text>
</comment>
<dbReference type="OrthoDB" id="10595348at2759"/>
<organism evidence="1 2">
    <name type="scientific">Rhododendron simsii</name>
    <name type="common">Sims's rhododendron</name>
    <dbReference type="NCBI Taxonomy" id="118357"/>
    <lineage>
        <taxon>Eukaryota</taxon>
        <taxon>Viridiplantae</taxon>
        <taxon>Streptophyta</taxon>
        <taxon>Embryophyta</taxon>
        <taxon>Tracheophyta</taxon>
        <taxon>Spermatophyta</taxon>
        <taxon>Magnoliopsida</taxon>
        <taxon>eudicotyledons</taxon>
        <taxon>Gunneridae</taxon>
        <taxon>Pentapetalae</taxon>
        <taxon>asterids</taxon>
        <taxon>Ericales</taxon>
        <taxon>Ericaceae</taxon>
        <taxon>Ericoideae</taxon>
        <taxon>Rhodoreae</taxon>
        <taxon>Rhododendron</taxon>
    </lineage>
</organism>
<accession>A0A834LC37</accession>
<dbReference type="Proteomes" id="UP000626092">
    <property type="component" value="Unassembled WGS sequence"/>
</dbReference>
<evidence type="ECO:0000313" key="1">
    <source>
        <dbReference type="EMBL" id="KAF7129182.1"/>
    </source>
</evidence>
<gene>
    <name evidence="1" type="ORF">RHSIM_Rhsim10G0146100</name>
</gene>
<keyword evidence="2" id="KW-1185">Reference proteome</keyword>
<proteinExistence type="predicted"/>
<protein>
    <submittedName>
        <fullName evidence="1">Uncharacterized protein</fullName>
    </submittedName>
</protein>